<sequence length="1247" mass="137733">MALGAIQSVMHLEENKSLHPFFSKAPKDQAPIHETPCDDLNDDDYEQPPTSAQPPKERKKRTRKNDGVNEKKNGTSHTRNQASLDRFTLRTKAQGASGATDHGHVSEEPSHDDDTNPDGRKRRKTESPNPSIAPTAPVQSLPVNADWQEQPQAEAATTYPKDVDQPLNVTLHDDTAMANSTDVQPPSVAQDLPRPSTPQASTQTVIDANNTDTSLDTVENQPRKVTPKKQIKVSKNGKLLSSPPKPITKPSSPPRKRRGRPPKVKISPTVTIIRYGSDATSRLVIGQKIEDVLNSKPSSKRRQPKKVPSKPADPPKVTHPFFLDKSAQTKDDPAAKSAPKQPPPTPRKSACTPGKLRAETRRGQSPEPMPTFGVSALGSRVAKQSGLNEASWPTRETAHVRNSDGAGSYQYAKHETITHLPIRPRKMKSTVASFPKEEGLIAKLSQELSRDIHKKHDPLRSNFEPPADVRLPGRLLVTGSELQRRVRNQVRTRLPVAGAQDVNMGYAHPAITTLFSEIEHTLTPFDDGICEGQVWTQKYSPKCASHVLGSNNEASVLKDWLQSLTVMAVGGAQDPSKAGTTLEAKKPPRKKRRKIEDDFIVGDDFEENEEMVEITNVNEAGVHRSISYRRPFWTRNKNVVLISGPHGCGKSATVYAVAKELGFEVFEMNSGSRRSGKDIQDKVGDMTANHLVNHQRGGASAREELVPADDTDNERMSTALQKDLDSGRQGTMMSFFKSGPTTQAKPKIKPKAPEPKKAPTSAIQAMLPIAGPQRKSQKQSLILFEEADILFEEDQHFWSQVIKLASQSKRPIVITCNDERQIPVQDLPLAAILRLQPPQVDLATDYLLVLAGREGHILERQAISDLLYSKNQDLRASIAELNLWCQMSVGDRKGGLEWMYQRWPPGRDVDEHGRLLRVASEGTYQSGMGWLSHNIFESHNNTGFDKQDELLQDAWRDWGINPTEWSNNTSSPLTQNSQLKELERLEALTDSLSAADIYCRVDLPSYTSSHDQPTDPTLPPMPTKERQSYTLAASPLQTDPKTDFLNLDTSLYTSTYLQTQRAFPPAPAPQPTHTQSILTHRFNQQINRPLTRPAFACLDVLAAPADPTPSSSSSLTLSSFDRAFRVITLDLAPYIRSIVAHEMLRDAERVRLSNLLSEGGRAKRPRTTRASRVAMEGGVREMVRRERWFDGALGVVEVMRTGGMWAGLGWRGEGDGGAASVSVTGTAESGGEEMDVDVDVDAVGEEE</sequence>
<dbReference type="Proteomes" id="UP000799771">
    <property type="component" value="Unassembled WGS sequence"/>
</dbReference>
<dbReference type="SUPFAM" id="SSF52540">
    <property type="entry name" value="P-loop containing nucleoside triphosphate hydrolases"/>
    <property type="match status" value="1"/>
</dbReference>
<evidence type="ECO:0000313" key="4">
    <source>
        <dbReference type="Proteomes" id="UP000799771"/>
    </source>
</evidence>
<organism evidence="3 4">
    <name type="scientific">Dothidotthia symphoricarpi CBS 119687</name>
    <dbReference type="NCBI Taxonomy" id="1392245"/>
    <lineage>
        <taxon>Eukaryota</taxon>
        <taxon>Fungi</taxon>
        <taxon>Dikarya</taxon>
        <taxon>Ascomycota</taxon>
        <taxon>Pezizomycotina</taxon>
        <taxon>Dothideomycetes</taxon>
        <taxon>Pleosporomycetidae</taxon>
        <taxon>Pleosporales</taxon>
        <taxon>Dothidotthiaceae</taxon>
        <taxon>Dothidotthia</taxon>
    </lineage>
</organism>
<dbReference type="SMART" id="SM00382">
    <property type="entry name" value="AAA"/>
    <property type="match status" value="1"/>
</dbReference>
<feature type="domain" description="AAA+ ATPase" evidence="2">
    <location>
        <begin position="636"/>
        <end position="848"/>
    </location>
</feature>
<dbReference type="Gene3D" id="3.40.50.300">
    <property type="entry name" value="P-loop containing nucleotide triphosphate hydrolases"/>
    <property type="match status" value="1"/>
</dbReference>
<dbReference type="InterPro" id="IPR003593">
    <property type="entry name" value="AAA+_ATPase"/>
</dbReference>
<dbReference type="RefSeq" id="XP_033520831.1">
    <property type="nucleotide sequence ID" value="XM_033673033.1"/>
</dbReference>
<feature type="region of interest" description="Disordered" evidence="1">
    <location>
        <begin position="20"/>
        <end position="272"/>
    </location>
</feature>
<feature type="compositionally biased region" description="Basic and acidic residues" evidence="1">
    <location>
        <begin position="64"/>
        <end position="73"/>
    </location>
</feature>
<dbReference type="PANTHER" id="PTHR23389">
    <property type="entry name" value="CHROMOSOME TRANSMISSION FIDELITY FACTOR 18"/>
    <property type="match status" value="1"/>
</dbReference>
<dbReference type="EMBL" id="ML977513">
    <property type="protein sequence ID" value="KAF2126439.1"/>
    <property type="molecule type" value="Genomic_DNA"/>
</dbReference>
<feature type="compositionally biased region" description="Acidic residues" evidence="1">
    <location>
        <begin position="1230"/>
        <end position="1247"/>
    </location>
</feature>
<feature type="compositionally biased region" description="Polar residues" evidence="1">
    <location>
        <begin position="197"/>
        <end position="220"/>
    </location>
</feature>
<evidence type="ECO:0000256" key="1">
    <source>
        <dbReference type="SAM" id="MobiDB-lite"/>
    </source>
</evidence>
<dbReference type="GO" id="GO:0005524">
    <property type="term" value="F:ATP binding"/>
    <property type="evidence" value="ECO:0007669"/>
    <property type="project" value="InterPro"/>
</dbReference>
<dbReference type="GO" id="GO:0016887">
    <property type="term" value="F:ATP hydrolysis activity"/>
    <property type="evidence" value="ECO:0007669"/>
    <property type="project" value="InterPro"/>
</dbReference>
<feature type="compositionally biased region" description="Polar residues" evidence="1">
    <location>
        <begin position="1005"/>
        <end position="1015"/>
    </location>
</feature>
<name>A0A6A6A3I4_9PLEO</name>
<feature type="compositionally biased region" description="Basic and acidic residues" evidence="1">
    <location>
        <begin position="101"/>
        <end position="119"/>
    </location>
</feature>
<reference evidence="3" key="1">
    <citation type="journal article" date="2020" name="Stud. Mycol.">
        <title>101 Dothideomycetes genomes: a test case for predicting lifestyles and emergence of pathogens.</title>
        <authorList>
            <person name="Haridas S."/>
            <person name="Albert R."/>
            <person name="Binder M."/>
            <person name="Bloem J."/>
            <person name="Labutti K."/>
            <person name="Salamov A."/>
            <person name="Andreopoulos B."/>
            <person name="Baker S."/>
            <person name="Barry K."/>
            <person name="Bills G."/>
            <person name="Bluhm B."/>
            <person name="Cannon C."/>
            <person name="Castanera R."/>
            <person name="Culley D."/>
            <person name="Daum C."/>
            <person name="Ezra D."/>
            <person name="Gonzalez J."/>
            <person name="Henrissat B."/>
            <person name="Kuo A."/>
            <person name="Liang C."/>
            <person name="Lipzen A."/>
            <person name="Lutzoni F."/>
            <person name="Magnuson J."/>
            <person name="Mondo S."/>
            <person name="Nolan M."/>
            <person name="Ohm R."/>
            <person name="Pangilinan J."/>
            <person name="Park H.-J."/>
            <person name="Ramirez L."/>
            <person name="Alfaro M."/>
            <person name="Sun H."/>
            <person name="Tritt A."/>
            <person name="Yoshinaga Y."/>
            <person name="Zwiers L.-H."/>
            <person name="Turgeon B."/>
            <person name="Goodwin S."/>
            <person name="Spatafora J."/>
            <person name="Crous P."/>
            <person name="Grigoriev I."/>
        </authorList>
    </citation>
    <scope>NUCLEOTIDE SEQUENCE</scope>
    <source>
        <strain evidence="3">CBS 119687</strain>
    </source>
</reference>
<feature type="compositionally biased region" description="Polar residues" evidence="1">
    <location>
        <begin position="1028"/>
        <end position="1037"/>
    </location>
</feature>
<dbReference type="OrthoDB" id="9996895at2759"/>
<evidence type="ECO:0000313" key="3">
    <source>
        <dbReference type="EMBL" id="KAF2126439.1"/>
    </source>
</evidence>
<dbReference type="GO" id="GO:0005634">
    <property type="term" value="C:nucleus"/>
    <property type="evidence" value="ECO:0007669"/>
    <property type="project" value="TreeGrafter"/>
</dbReference>
<keyword evidence="3" id="KW-0378">Hydrolase</keyword>
<gene>
    <name evidence="3" type="ORF">P153DRAFT_433589</name>
</gene>
<feature type="region of interest" description="Disordered" evidence="1">
    <location>
        <begin position="294"/>
        <end position="369"/>
    </location>
</feature>
<dbReference type="InterPro" id="IPR003959">
    <property type="entry name" value="ATPase_AAA_core"/>
</dbReference>
<dbReference type="PANTHER" id="PTHR23389:SF21">
    <property type="entry name" value="ATPASE FAMILY AAA DOMAIN-CONTAINING PROTEIN 5"/>
    <property type="match status" value="1"/>
</dbReference>
<feature type="compositionally biased region" description="Acidic residues" evidence="1">
    <location>
        <begin position="37"/>
        <end position="46"/>
    </location>
</feature>
<feature type="compositionally biased region" description="Basic residues" evidence="1">
    <location>
        <begin position="298"/>
        <end position="308"/>
    </location>
</feature>
<keyword evidence="4" id="KW-1185">Reference proteome</keyword>
<dbReference type="InterPro" id="IPR027417">
    <property type="entry name" value="P-loop_NTPase"/>
</dbReference>
<feature type="compositionally biased region" description="Pro residues" evidence="1">
    <location>
        <begin position="243"/>
        <end position="253"/>
    </location>
</feature>
<feature type="compositionally biased region" description="Basic residues" evidence="1">
    <location>
        <begin position="254"/>
        <end position="263"/>
    </location>
</feature>
<dbReference type="AlphaFoldDB" id="A0A6A6A3I4"/>
<proteinExistence type="predicted"/>
<feature type="region of interest" description="Disordered" evidence="1">
    <location>
        <begin position="736"/>
        <end position="757"/>
    </location>
</feature>
<evidence type="ECO:0000259" key="2">
    <source>
        <dbReference type="SMART" id="SM00382"/>
    </source>
</evidence>
<protein>
    <submittedName>
        <fullName evidence="3">P-loop containing nucleoside triphosphate hydrolase protein</fullName>
    </submittedName>
</protein>
<feature type="compositionally biased region" description="Polar residues" evidence="1">
    <location>
        <begin position="127"/>
        <end position="151"/>
    </location>
</feature>
<dbReference type="GeneID" id="54413465"/>
<feature type="region of interest" description="Disordered" evidence="1">
    <location>
        <begin position="1005"/>
        <end position="1037"/>
    </location>
</feature>
<dbReference type="Pfam" id="PF00004">
    <property type="entry name" value="AAA"/>
    <property type="match status" value="1"/>
</dbReference>
<dbReference type="GO" id="GO:0003677">
    <property type="term" value="F:DNA binding"/>
    <property type="evidence" value="ECO:0007669"/>
    <property type="project" value="TreeGrafter"/>
</dbReference>
<accession>A0A6A6A3I4</accession>
<feature type="region of interest" description="Disordered" evidence="1">
    <location>
        <begin position="1214"/>
        <end position="1247"/>
    </location>
</feature>